<gene>
    <name evidence="8" type="ORF">KUH32_11690</name>
</gene>
<keyword evidence="5 6" id="KW-0472">Membrane</keyword>
<feature type="transmembrane region" description="Helical" evidence="6">
    <location>
        <begin position="189"/>
        <end position="210"/>
    </location>
</feature>
<comment type="caution">
    <text evidence="8">The sequence shown here is derived from an EMBL/GenBank/DDBJ whole genome shotgun (WGS) entry which is preliminary data.</text>
</comment>
<dbReference type="Proteomes" id="UP001166293">
    <property type="component" value="Unassembled WGS sequence"/>
</dbReference>
<comment type="similarity">
    <text evidence="2">Belongs to the drug/metabolite transporter (DMT) superfamily. 10 TMS drug/metabolite exporter (DME) (TC 2.A.7.3) family.</text>
</comment>
<feature type="domain" description="EamA" evidence="7">
    <location>
        <begin position="131"/>
        <end position="261"/>
    </location>
</feature>
<feature type="transmembrane region" description="Helical" evidence="6">
    <location>
        <begin position="245"/>
        <end position="265"/>
    </location>
</feature>
<evidence type="ECO:0000256" key="3">
    <source>
        <dbReference type="ARBA" id="ARBA00022692"/>
    </source>
</evidence>
<keyword evidence="9" id="KW-1185">Reference proteome</keyword>
<reference evidence="8" key="1">
    <citation type="submission" date="2021-06" db="EMBL/GenBank/DDBJ databases">
        <title>Thalassococcus sp. CAU 1522 isolated from sea sand, Republic of Korea.</title>
        <authorList>
            <person name="Kim W."/>
        </authorList>
    </citation>
    <scope>NUCLEOTIDE SEQUENCE</scope>
    <source>
        <strain evidence="8">CAU 1522</strain>
    </source>
</reference>
<dbReference type="EMBL" id="JAHRWL010000002">
    <property type="protein sequence ID" value="MBV2360439.1"/>
    <property type="molecule type" value="Genomic_DNA"/>
</dbReference>
<name>A0ABS6N8U8_9RHOB</name>
<keyword evidence="4 6" id="KW-1133">Transmembrane helix</keyword>
<feature type="transmembrane region" description="Helical" evidence="6">
    <location>
        <begin position="107"/>
        <end position="127"/>
    </location>
</feature>
<accession>A0ABS6N8U8</accession>
<evidence type="ECO:0000259" key="7">
    <source>
        <dbReference type="Pfam" id="PF00892"/>
    </source>
</evidence>
<dbReference type="PANTHER" id="PTHR22911">
    <property type="entry name" value="ACYL-MALONYL CONDENSING ENZYME-RELATED"/>
    <property type="match status" value="1"/>
</dbReference>
<feature type="transmembrane region" description="Helical" evidence="6">
    <location>
        <begin position="133"/>
        <end position="154"/>
    </location>
</feature>
<dbReference type="InterPro" id="IPR000620">
    <property type="entry name" value="EamA_dom"/>
</dbReference>
<comment type="subcellular location">
    <subcellularLocation>
        <location evidence="1">Membrane</location>
        <topology evidence="1">Multi-pass membrane protein</topology>
    </subcellularLocation>
</comment>
<evidence type="ECO:0000313" key="8">
    <source>
        <dbReference type="EMBL" id="MBV2360439.1"/>
    </source>
</evidence>
<keyword evidence="3 6" id="KW-0812">Transmembrane</keyword>
<feature type="domain" description="EamA" evidence="7">
    <location>
        <begin position="10"/>
        <end position="123"/>
    </location>
</feature>
<proteinExistence type="inferred from homology"/>
<feature type="transmembrane region" description="Helical" evidence="6">
    <location>
        <begin position="55"/>
        <end position="75"/>
    </location>
</feature>
<sequence length="271" mass="28599">MTLIVLGDTAGKALTQHGVPPLYVAWARFTLGALIALPFCGLRRAELPLLTHRKIILRGLLIGSGVACIVTALSTEPLADVFGAFFVGPIVSYILAALFLREPITRWRSALLAMGFAGVLLVVKPGFGAGPGMVFALLAGVFYGAFLAMTRAVAGQYRPRFLILTQLGYAAALLMPVPVLLSAPALTPWLTLLFVVSALCSAGGNLFLVWANRQAPASVIAPLIYTQLIAATILGWLAFGDWPDAVAFAGLAVIFLSGILSLRAAGREGRR</sequence>
<evidence type="ECO:0000256" key="5">
    <source>
        <dbReference type="ARBA" id="ARBA00023136"/>
    </source>
</evidence>
<protein>
    <submittedName>
        <fullName evidence="8">DMT family transporter</fullName>
    </submittedName>
</protein>
<feature type="transmembrane region" description="Helical" evidence="6">
    <location>
        <begin position="23"/>
        <end position="43"/>
    </location>
</feature>
<feature type="transmembrane region" description="Helical" evidence="6">
    <location>
        <begin position="161"/>
        <end position="183"/>
    </location>
</feature>
<evidence type="ECO:0000256" key="1">
    <source>
        <dbReference type="ARBA" id="ARBA00004141"/>
    </source>
</evidence>
<evidence type="ECO:0000256" key="2">
    <source>
        <dbReference type="ARBA" id="ARBA00009853"/>
    </source>
</evidence>
<evidence type="ECO:0000256" key="6">
    <source>
        <dbReference type="SAM" id="Phobius"/>
    </source>
</evidence>
<evidence type="ECO:0000313" key="9">
    <source>
        <dbReference type="Proteomes" id="UP001166293"/>
    </source>
</evidence>
<evidence type="ECO:0000256" key="4">
    <source>
        <dbReference type="ARBA" id="ARBA00022989"/>
    </source>
</evidence>
<organism evidence="8 9">
    <name type="scientific">Thalassococcus arenae</name>
    <dbReference type="NCBI Taxonomy" id="2851652"/>
    <lineage>
        <taxon>Bacteria</taxon>
        <taxon>Pseudomonadati</taxon>
        <taxon>Pseudomonadota</taxon>
        <taxon>Alphaproteobacteria</taxon>
        <taxon>Rhodobacterales</taxon>
        <taxon>Roseobacteraceae</taxon>
        <taxon>Thalassococcus</taxon>
    </lineage>
</organism>
<dbReference type="Pfam" id="PF00892">
    <property type="entry name" value="EamA"/>
    <property type="match status" value="2"/>
</dbReference>
<feature type="transmembrane region" description="Helical" evidence="6">
    <location>
        <begin position="217"/>
        <end position="239"/>
    </location>
</feature>
<dbReference type="PANTHER" id="PTHR22911:SF6">
    <property type="entry name" value="SOLUTE CARRIER FAMILY 35 MEMBER G1"/>
    <property type="match status" value="1"/>
</dbReference>
<feature type="transmembrane region" description="Helical" evidence="6">
    <location>
        <begin position="81"/>
        <end position="100"/>
    </location>
</feature>